<feature type="compositionally biased region" description="Polar residues" evidence="1">
    <location>
        <begin position="173"/>
        <end position="191"/>
    </location>
</feature>
<evidence type="ECO:0000313" key="3">
    <source>
        <dbReference type="Proteomes" id="UP000230233"/>
    </source>
</evidence>
<feature type="compositionally biased region" description="Polar residues" evidence="1">
    <location>
        <begin position="142"/>
        <end position="152"/>
    </location>
</feature>
<dbReference type="EMBL" id="PDUG01000005">
    <property type="protein sequence ID" value="PIC22684.1"/>
    <property type="molecule type" value="Genomic_DNA"/>
</dbReference>
<evidence type="ECO:0000313" key="2">
    <source>
        <dbReference type="EMBL" id="PIC22684.1"/>
    </source>
</evidence>
<keyword evidence="3" id="KW-1185">Reference proteome</keyword>
<reference evidence="3" key="1">
    <citation type="submission" date="2017-10" db="EMBL/GenBank/DDBJ databases">
        <title>Rapid genome shrinkage in a self-fertile nematode reveals novel sperm competition proteins.</title>
        <authorList>
            <person name="Yin D."/>
            <person name="Schwarz E.M."/>
            <person name="Thomas C.G."/>
            <person name="Felde R.L."/>
            <person name="Korf I.F."/>
            <person name="Cutter A.D."/>
            <person name="Schartner C.M."/>
            <person name="Ralston E.J."/>
            <person name="Meyer B.J."/>
            <person name="Haag E.S."/>
        </authorList>
    </citation>
    <scope>NUCLEOTIDE SEQUENCE [LARGE SCALE GENOMIC DNA]</scope>
    <source>
        <strain evidence="3">JU1422</strain>
    </source>
</reference>
<accession>A0A2G5T5M8</accession>
<sequence>MAGISGNRGWTRMFGKRHVENFLKHINEYDGPTTQHSEATQSALPSFPILRRGIMVDEQQNRSSFFGGVRCFRQPQPPPPSTNNNPQIGTVSHWEAPWPDGPRRTRTERILNCFGDYWRLFTRRTPRQLENVPLQELEEEPQTNLTVLSDNGSPPPAEDLLTQSPLRTPAPEIQSTSNEPCTSQSLGSLVTTDKKQPKITNDEHQPWIPSATEDPDAVREQEIYL</sequence>
<dbReference type="AlphaFoldDB" id="A0A2G5T5M8"/>
<feature type="region of interest" description="Disordered" evidence="1">
    <location>
        <begin position="75"/>
        <end position="100"/>
    </location>
</feature>
<feature type="compositionally biased region" description="Basic and acidic residues" evidence="1">
    <location>
        <begin position="192"/>
        <end position="205"/>
    </location>
</feature>
<feature type="compositionally biased region" description="Basic and acidic residues" evidence="1">
    <location>
        <begin position="216"/>
        <end position="225"/>
    </location>
</feature>
<feature type="region of interest" description="Disordered" evidence="1">
    <location>
        <begin position="131"/>
        <end position="225"/>
    </location>
</feature>
<protein>
    <submittedName>
        <fullName evidence="2">Uncharacterized protein</fullName>
    </submittedName>
</protein>
<evidence type="ECO:0000256" key="1">
    <source>
        <dbReference type="SAM" id="MobiDB-lite"/>
    </source>
</evidence>
<gene>
    <name evidence="2" type="primary">Cnig_chr_V.g16654</name>
    <name evidence="2" type="ORF">B9Z55_016654</name>
</gene>
<comment type="caution">
    <text evidence="2">The sequence shown here is derived from an EMBL/GenBank/DDBJ whole genome shotgun (WGS) entry which is preliminary data.</text>
</comment>
<organism evidence="2 3">
    <name type="scientific">Caenorhabditis nigoni</name>
    <dbReference type="NCBI Taxonomy" id="1611254"/>
    <lineage>
        <taxon>Eukaryota</taxon>
        <taxon>Metazoa</taxon>
        <taxon>Ecdysozoa</taxon>
        <taxon>Nematoda</taxon>
        <taxon>Chromadorea</taxon>
        <taxon>Rhabditida</taxon>
        <taxon>Rhabditina</taxon>
        <taxon>Rhabditomorpha</taxon>
        <taxon>Rhabditoidea</taxon>
        <taxon>Rhabditidae</taxon>
        <taxon>Peloderinae</taxon>
        <taxon>Caenorhabditis</taxon>
    </lineage>
</organism>
<proteinExistence type="predicted"/>
<name>A0A2G5T5M8_9PELO</name>
<dbReference type="OrthoDB" id="10293993at2759"/>
<dbReference type="Proteomes" id="UP000230233">
    <property type="component" value="Chromosome V"/>
</dbReference>